<feature type="signal peptide" evidence="20">
    <location>
        <begin position="1"/>
        <end position="19"/>
    </location>
</feature>
<dbReference type="FunFam" id="3.30.200.20:FF:000142">
    <property type="entry name" value="Cysteine-rich receptor-like protein kinase 10"/>
    <property type="match status" value="1"/>
</dbReference>
<evidence type="ECO:0000256" key="13">
    <source>
        <dbReference type="ARBA" id="ARBA00023170"/>
    </source>
</evidence>
<sequence length="672" mass="74408">MSSIFLLLLHTNLLFSAESFCNNDNGNYTRNNTYSNNLASVLSPIPENIGVNGFYNASVGSQNPDIAYAISLCRGDAQPHICRGCVQNITTDLRTACPNQRQAVEWTELCMLRYSNESMLGTVSTWPPVYTSNSTNATNPDLFMTDLRSHVENLRDRAAQGGPLMKVAAGNVMTNDSQNIFALVQCTPDLSSEDCTSCLIEAATYIPTCCDGRRGGRVALPSCNLGYESYPFYNQTRLRELVSVSPTPQPPILTPQTPSPTGPNSGNNTTRTIIIVAVSIAVCLILAVFVCILFRKRIKQRPEENHDTMDEISTVESLKYTLGTIRAATNDFSDDNKLGRGGFGAVYKGKLSNDQEIAVKRLSKDSGQGDQEFKNEVLLLAKLQHRNLVRLLGFCLEGIEKLLIYEFMQNGSLDKFIFDPVKLSYLDWEKRYEIIEGIARGILYLHEDSQVRIIHRDLKPSNVLLDGAMNPKIADFGMARLFRHDDTQGNTSKIAGTFGYMAPEYAMRGQFSIKSDVFSFGVLVLEIISGQKNRHVQRGEIVEDLLSFAWKNWNRRTPTELVDPGLRSGSGSMSNMVRCIHIGLLCVQKNAADRPTMASVVVMLNNVSITLAKPTKPAAFYMPSDYGSDSSALLHENNSRGFECKNSSNSNVQTQSDTSSRNEASTSDLYPR</sequence>
<dbReference type="CDD" id="cd14066">
    <property type="entry name" value="STKc_IRAK"/>
    <property type="match status" value="1"/>
</dbReference>
<dbReference type="EMBL" id="BMAC01000360">
    <property type="protein sequence ID" value="GFP94690.1"/>
    <property type="molecule type" value="Genomic_DNA"/>
</dbReference>
<keyword evidence="8 17" id="KW-0547">Nucleotide-binding</keyword>
<dbReference type="Pfam" id="PF01657">
    <property type="entry name" value="Stress-antifung"/>
    <property type="match status" value="2"/>
</dbReference>
<dbReference type="InterPro" id="IPR017441">
    <property type="entry name" value="Protein_kinase_ATP_BS"/>
</dbReference>
<keyword evidence="7" id="KW-0677">Repeat</keyword>
<feature type="domain" description="Protein kinase" evidence="21">
    <location>
        <begin position="332"/>
        <end position="609"/>
    </location>
</feature>
<evidence type="ECO:0000313" key="23">
    <source>
        <dbReference type="EMBL" id="GFP94690.1"/>
    </source>
</evidence>
<dbReference type="PROSITE" id="PS00108">
    <property type="entry name" value="PROTEIN_KINASE_ST"/>
    <property type="match status" value="1"/>
</dbReference>
<dbReference type="GO" id="GO:0005886">
    <property type="term" value="C:plasma membrane"/>
    <property type="evidence" value="ECO:0007669"/>
    <property type="project" value="TreeGrafter"/>
</dbReference>
<protein>
    <submittedName>
        <fullName evidence="23">Cysteine-rich receptor-like protein kinase 25</fullName>
    </submittedName>
</protein>
<dbReference type="GO" id="GO:0005524">
    <property type="term" value="F:ATP binding"/>
    <property type="evidence" value="ECO:0007669"/>
    <property type="project" value="UniProtKB-UniRule"/>
</dbReference>
<proteinExistence type="predicted"/>
<dbReference type="FunFam" id="1.10.510.10:FF:000129">
    <property type="entry name" value="cysteine-rich receptor-like protein kinase 10"/>
    <property type="match status" value="1"/>
</dbReference>
<dbReference type="Pfam" id="PF07714">
    <property type="entry name" value="PK_Tyr_Ser-Thr"/>
    <property type="match status" value="1"/>
</dbReference>
<keyword evidence="24" id="KW-1185">Reference proteome</keyword>
<reference evidence="23" key="1">
    <citation type="submission" date="2020-07" db="EMBL/GenBank/DDBJ databases">
        <title>Ethylene signaling mediates host invasion by parasitic plants.</title>
        <authorList>
            <person name="Yoshida S."/>
        </authorList>
    </citation>
    <scope>NUCLEOTIDE SEQUENCE</scope>
    <source>
        <strain evidence="23">Okayama</strain>
    </source>
</reference>
<keyword evidence="13 23" id="KW-0675">Receptor</keyword>
<dbReference type="Gene3D" id="1.10.510.10">
    <property type="entry name" value="Transferase(Phosphotransferase) domain 1"/>
    <property type="match status" value="1"/>
</dbReference>
<comment type="catalytic activity">
    <reaction evidence="15">
        <text>L-seryl-[protein] + ATP = O-phospho-L-seryl-[protein] + ADP + H(+)</text>
        <dbReference type="Rhea" id="RHEA:17989"/>
        <dbReference type="Rhea" id="RHEA-COMP:9863"/>
        <dbReference type="Rhea" id="RHEA-COMP:11604"/>
        <dbReference type="ChEBI" id="CHEBI:15378"/>
        <dbReference type="ChEBI" id="CHEBI:29999"/>
        <dbReference type="ChEBI" id="CHEBI:30616"/>
        <dbReference type="ChEBI" id="CHEBI:83421"/>
        <dbReference type="ChEBI" id="CHEBI:456216"/>
    </reaction>
</comment>
<evidence type="ECO:0000256" key="17">
    <source>
        <dbReference type="PROSITE-ProRule" id="PRU10141"/>
    </source>
</evidence>
<feature type="compositionally biased region" description="Pro residues" evidence="18">
    <location>
        <begin position="247"/>
        <end position="261"/>
    </location>
</feature>
<evidence type="ECO:0000256" key="5">
    <source>
        <dbReference type="ARBA" id="ARBA00022692"/>
    </source>
</evidence>
<feature type="domain" description="Gnk2-homologous" evidence="22">
    <location>
        <begin position="16"/>
        <end position="119"/>
    </location>
</feature>
<dbReference type="OrthoDB" id="4062651at2759"/>
<dbReference type="PROSITE" id="PS00107">
    <property type="entry name" value="PROTEIN_KINASE_ATP"/>
    <property type="match status" value="1"/>
</dbReference>
<comment type="caution">
    <text evidence="23">The sequence shown here is derived from an EMBL/GenBank/DDBJ whole genome shotgun (WGS) entry which is preliminary data.</text>
</comment>
<keyword evidence="6 20" id="KW-0732">Signal</keyword>
<dbReference type="PROSITE" id="PS51473">
    <property type="entry name" value="GNK2"/>
    <property type="match status" value="2"/>
</dbReference>
<keyword evidence="14" id="KW-0325">Glycoprotein</keyword>
<feature type="binding site" evidence="17">
    <location>
        <position position="360"/>
    </location>
    <ligand>
        <name>ATP</name>
        <dbReference type="ChEBI" id="CHEBI:30616"/>
    </ligand>
</feature>
<evidence type="ECO:0000256" key="4">
    <source>
        <dbReference type="ARBA" id="ARBA00022679"/>
    </source>
</evidence>
<keyword evidence="9 23" id="KW-0418">Kinase</keyword>
<dbReference type="PANTHER" id="PTHR27002">
    <property type="entry name" value="RECEPTOR-LIKE SERINE/THREONINE-PROTEIN KINASE SD1-8"/>
    <property type="match status" value="1"/>
</dbReference>
<evidence type="ECO:0000313" key="24">
    <source>
        <dbReference type="Proteomes" id="UP000653305"/>
    </source>
</evidence>
<dbReference type="InterPro" id="IPR008271">
    <property type="entry name" value="Ser/Thr_kinase_AS"/>
</dbReference>
<evidence type="ECO:0000259" key="22">
    <source>
        <dbReference type="PROSITE" id="PS51473"/>
    </source>
</evidence>
<evidence type="ECO:0000256" key="16">
    <source>
        <dbReference type="ARBA" id="ARBA00047951"/>
    </source>
</evidence>
<feature type="domain" description="Gnk2-homologous" evidence="22">
    <location>
        <begin position="125"/>
        <end position="232"/>
    </location>
</feature>
<evidence type="ECO:0000256" key="18">
    <source>
        <dbReference type="SAM" id="MobiDB-lite"/>
    </source>
</evidence>
<dbReference type="SMART" id="SM00220">
    <property type="entry name" value="S_TKc"/>
    <property type="match status" value="1"/>
</dbReference>
<dbReference type="AlphaFoldDB" id="A0A830C4X9"/>
<evidence type="ECO:0000256" key="8">
    <source>
        <dbReference type="ARBA" id="ARBA00022741"/>
    </source>
</evidence>
<dbReference type="SUPFAM" id="SSF56112">
    <property type="entry name" value="Protein kinase-like (PK-like)"/>
    <property type="match status" value="1"/>
</dbReference>
<dbReference type="InterPro" id="IPR002902">
    <property type="entry name" value="GNK2"/>
</dbReference>
<evidence type="ECO:0000256" key="12">
    <source>
        <dbReference type="ARBA" id="ARBA00023136"/>
    </source>
</evidence>
<evidence type="ECO:0000256" key="19">
    <source>
        <dbReference type="SAM" id="Phobius"/>
    </source>
</evidence>
<dbReference type="GO" id="GO:0004674">
    <property type="term" value="F:protein serine/threonine kinase activity"/>
    <property type="evidence" value="ECO:0007669"/>
    <property type="project" value="UniProtKB-KW"/>
</dbReference>
<organism evidence="23 24">
    <name type="scientific">Phtheirospermum japonicum</name>
    <dbReference type="NCBI Taxonomy" id="374723"/>
    <lineage>
        <taxon>Eukaryota</taxon>
        <taxon>Viridiplantae</taxon>
        <taxon>Streptophyta</taxon>
        <taxon>Embryophyta</taxon>
        <taxon>Tracheophyta</taxon>
        <taxon>Spermatophyta</taxon>
        <taxon>Magnoliopsida</taxon>
        <taxon>eudicotyledons</taxon>
        <taxon>Gunneridae</taxon>
        <taxon>Pentapetalae</taxon>
        <taxon>asterids</taxon>
        <taxon>lamiids</taxon>
        <taxon>Lamiales</taxon>
        <taxon>Orobanchaceae</taxon>
        <taxon>Orobanchaceae incertae sedis</taxon>
        <taxon>Phtheirospermum</taxon>
    </lineage>
</organism>
<evidence type="ECO:0000256" key="3">
    <source>
        <dbReference type="ARBA" id="ARBA00022553"/>
    </source>
</evidence>
<evidence type="ECO:0000256" key="14">
    <source>
        <dbReference type="ARBA" id="ARBA00023180"/>
    </source>
</evidence>
<evidence type="ECO:0000256" key="15">
    <source>
        <dbReference type="ARBA" id="ARBA00047558"/>
    </source>
</evidence>
<dbReference type="FunFam" id="3.30.430.20:FF:000003">
    <property type="entry name" value="Cysteine-rich RLK (RECEPTOR-like protein kinase) 10"/>
    <property type="match status" value="1"/>
</dbReference>
<comment type="catalytic activity">
    <reaction evidence="16">
        <text>L-threonyl-[protein] + ATP = O-phospho-L-threonyl-[protein] + ADP + H(+)</text>
        <dbReference type="Rhea" id="RHEA:46608"/>
        <dbReference type="Rhea" id="RHEA-COMP:11060"/>
        <dbReference type="Rhea" id="RHEA-COMP:11605"/>
        <dbReference type="ChEBI" id="CHEBI:15378"/>
        <dbReference type="ChEBI" id="CHEBI:30013"/>
        <dbReference type="ChEBI" id="CHEBI:30616"/>
        <dbReference type="ChEBI" id="CHEBI:61977"/>
        <dbReference type="ChEBI" id="CHEBI:456216"/>
    </reaction>
</comment>
<dbReference type="InterPro" id="IPR038408">
    <property type="entry name" value="GNK2_sf"/>
</dbReference>
<keyword evidence="10 17" id="KW-0067">ATP-binding</keyword>
<dbReference type="GO" id="GO:0006979">
    <property type="term" value="P:response to oxidative stress"/>
    <property type="evidence" value="ECO:0007669"/>
    <property type="project" value="UniProtKB-ARBA"/>
</dbReference>
<evidence type="ECO:0000256" key="7">
    <source>
        <dbReference type="ARBA" id="ARBA00022737"/>
    </source>
</evidence>
<evidence type="ECO:0000259" key="21">
    <source>
        <dbReference type="PROSITE" id="PS50011"/>
    </source>
</evidence>
<dbReference type="PANTHER" id="PTHR27002:SF1104">
    <property type="entry name" value="CYSTEINE-RICH RECEPTOR-LIKE PROTEIN KINASE 27-RELATED"/>
    <property type="match status" value="1"/>
</dbReference>
<dbReference type="Proteomes" id="UP000653305">
    <property type="component" value="Unassembled WGS sequence"/>
</dbReference>
<keyword evidence="2" id="KW-0723">Serine/threonine-protein kinase</keyword>
<feature type="region of interest" description="Disordered" evidence="18">
    <location>
        <begin position="245"/>
        <end position="266"/>
    </location>
</feature>
<evidence type="ECO:0000256" key="2">
    <source>
        <dbReference type="ARBA" id="ARBA00022527"/>
    </source>
</evidence>
<feature type="compositionally biased region" description="Polar residues" evidence="18">
    <location>
        <begin position="645"/>
        <end position="672"/>
    </location>
</feature>
<dbReference type="Gene3D" id="3.30.430.20">
    <property type="entry name" value="Gnk2 domain, C-X8-C-X2-C motif"/>
    <property type="match status" value="2"/>
</dbReference>
<feature type="transmembrane region" description="Helical" evidence="19">
    <location>
        <begin position="273"/>
        <end position="294"/>
    </location>
</feature>
<gene>
    <name evidence="23" type="ORF">PHJA_001613400</name>
</gene>
<keyword evidence="11 19" id="KW-1133">Transmembrane helix</keyword>
<evidence type="ECO:0000256" key="10">
    <source>
        <dbReference type="ARBA" id="ARBA00022840"/>
    </source>
</evidence>
<name>A0A830C4X9_9LAMI</name>
<accession>A0A830C4X9</accession>
<keyword evidence="12 19" id="KW-0472">Membrane</keyword>
<dbReference type="CDD" id="cd23509">
    <property type="entry name" value="Gnk2-like"/>
    <property type="match status" value="2"/>
</dbReference>
<evidence type="ECO:0000256" key="6">
    <source>
        <dbReference type="ARBA" id="ARBA00022729"/>
    </source>
</evidence>
<comment type="subcellular location">
    <subcellularLocation>
        <location evidence="1">Membrane</location>
        <topology evidence="1">Single-pass membrane protein</topology>
    </subcellularLocation>
</comment>
<keyword evidence="3" id="KW-0597">Phosphoprotein</keyword>
<keyword evidence="4" id="KW-0808">Transferase</keyword>
<evidence type="ECO:0000256" key="11">
    <source>
        <dbReference type="ARBA" id="ARBA00022989"/>
    </source>
</evidence>
<dbReference type="Gene3D" id="3.30.200.20">
    <property type="entry name" value="Phosphorylase Kinase, domain 1"/>
    <property type="match status" value="1"/>
</dbReference>
<dbReference type="InterPro" id="IPR000719">
    <property type="entry name" value="Prot_kinase_dom"/>
</dbReference>
<evidence type="ECO:0000256" key="20">
    <source>
        <dbReference type="SAM" id="SignalP"/>
    </source>
</evidence>
<dbReference type="FunFam" id="3.30.430.20:FF:000002">
    <property type="entry name" value="Cysteine-rich receptor-like protein kinase 10"/>
    <property type="match status" value="1"/>
</dbReference>
<evidence type="ECO:0000256" key="1">
    <source>
        <dbReference type="ARBA" id="ARBA00004167"/>
    </source>
</evidence>
<dbReference type="InterPro" id="IPR001245">
    <property type="entry name" value="Ser-Thr/Tyr_kinase_cat_dom"/>
</dbReference>
<dbReference type="PROSITE" id="PS50011">
    <property type="entry name" value="PROTEIN_KINASE_DOM"/>
    <property type="match status" value="1"/>
</dbReference>
<feature type="region of interest" description="Disordered" evidence="18">
    <location>
        <begin position="637"/>
        <end position="672"/>
    </location>
</feature>
<evidence type="ECO:0000256" key="9">
    <source>
        <dbReference type="ARBA" id="ARBA00022777"/>
    </source>
</evidence>
<dbReference type="InterPro" id="IPR011009">
    <property type="entry name" value="Kinase-like_dom_sf"/>
</dbReference>
<feature type="chain" id="PRO_5032540302" evidence="20">
    <location>
        <begin position="20"/>
        <end position="672"/>
    </location>
</feature>
<keyword evidence="5 19" id="KW-0812">Transmembrane</keyword>